<keyword evidence="3" id="KW-1185">Reference proteome</keyword>
<proteinExistence type="predicted"/>
<evidence type="ECO:0000313" key="3">
    <source>
        <dbReference type="Proteomes" id="UP001221898"/>
    </source>
</evidence>
<comment type="caution">
    <text evidence="2">The sequence shown here is derived from an EMBL/GenBank/DDBJ whole genome shotgun (WGS) entry which is preliminary data.</text>
</comment>
<evidence type="ECO:0000313" key="2">
    <source>
        <dbReference type="EMBL" id="KAJ8407604.1"/>
    </source>
</evidence>
<accession>A0AAD7SRR2</accession>
<reference evidence="2" key="1">
    <citation type="journal article" date="2023" name="Science">
        <title>Genome structures resolve the early diversification of teleost fishes.</title>
        <authorList>
            <person name="Parey E."/>
            <person name="Louis A."/>
            <person name="Montfort J."/>
            <person name="Bouchez O."/>
            <person name="Roques C."/>
            <person name="Iampietro C."/>
            <person name="Lluch J."/>
            <person name="Castinel A."/>
            <person name="Donnadieu C."/>
            <person name="Desvignes T."/>
            <person name="Floi Bucao C."/>
            <person name="Jouanno E."/>
            <person name="Wen M."/>
            <person name="Mejri S."/>
            <person name="Dirks R."/>
            <person name="Jansen H."/>
            <person name="Henkel C."/>
            <person name="Chen W.J."/>
            <person name="Zahm M."/>
            <person name="Cabau C."/>
            <person name="Klopp C."/>
            <person name="Thompson A.W."/>
            <person name="Robinson-Rechavi M."/>
            <person name="Braasch I."/>
            <person name="Lecointre G."/>
            <person name="Bobe J."/>
            <person name="Postlethwait J.H."/>
            <person name="Berthelot C."/>
            <person name="Roest Crollius H."/>
            <person name="Guiguen Y."/>
        </authorList>
    </citation>
    <scope>NUCLEOTIDE SEQUENCE</scope>
    <source>
        <strain evidence="2">NC1722</strain>
    </source>
</reference>
<feature type="compositionally biased region" description="Basic and acidic residues" evidence="1">
    <location>
        <begin position="88"/>
        <end position="98"/>
    </location>
</feature>
<dbReference type="Proteomes" id="UP001221898">
    <property type="component" value="Unassembled WGS sequence"/>
</dbReference>
<evidence type="ECO:0000256" key="1">
    <source>
        <dbReference type="SAM" id="MobiDB-lite"/>
    </source>
</evidence>
<feature type="region of interest" description="Disordered" evidence="1">
    <location>
        <begin position="72"/>
        <end position="128"/>
    </location>
</feature>
<gene>
    <name evidence="2" type="ORF">AAFF_G00274610</name>
</gene>
<protein>
    <submittedName>
        <fullName evidence="2">Uncharacterized protein</fullName>
    </submittedName>
</protein>
<dbReference type="AlphaFoldDB" id="A0AAD7SRR2"/>
<name>A0AAD7SRR2_9TELE</name>
<dbReference type="EMBL" id="JAINUG010000038">
    <property type="protein sequence ID" value="KAJ8407604.1"/>
    <property type="molecule type" value="Genomic_DNA"/>
</dbReference>
<sequence length="128" mass="14213">MKTRVRSFPSAAIKQPFYVTHSPPSERSASSVNVTPPEGALRNTGALPAFQALLLHHRLAFKFARAALSTVTAQTESGLPTPSIPRGSGHERAPKPVWEDPENQANGRWRRKKHNRAFDREQPVGLHF</sequence>
<organism evidence="2 3">
    <name type="scientific">Aldrovandia affinis</name>
    <dbReference type="NCBI Taxonomy" id="143900"/>
    <lineage>
        <taxon>Eukaryota</taxon>
        <taxon>Metazoa</taxon>
        <taxon>Chordata</taxon>
        <taxon>Craniata</taxon>
        <taxon>Vertebrata</taxon>
        <taxon>Euteleostomi</taxon>
        <taxon>Actinopterygii</taxon>
        <taxon>Neopterygii</taxon>
        <taxon>Teleostei</taxon>
        <taxon>Notacanthiformes</taxon>
        <taxon>Halosauridae</taxon>
        <taxon>Aldrovandia</taxon>
    </lineage>
</organism>